<evidence type="ECO:0000313" key="1">
    <source>
        <dbReference type="EMBL" id="MBC5689760.1"/>
    </source>
</evidence>
<reference evidence="1" key="1">
    <citation type="submission" date="2020-08" db="EMBL/GenBank/DDBJ databases">
        <title>Genome public.</title>
        <authorList>
            <person name="Liu C."/>
            <person name="Sun Q."/>
        </authorList>
    </citation>
    <scope>NUCLEOTIDE SEQUENCE</scope>
    <source>
        <strain evidence="1">NSJ-55</strain>
    </source>
</reference>
<dbReference type="AlphaFoldDB" id="A0A923RQP4"/>
<dbReference type="RefSeq" id="WP_186876410.1">
    <property type="nucleotide sequence ID" value="NZ_JACOPF010000002.1"/>
</dbReference>
<keyword evidence="2" id="KW-1185">Reference proteome</keyword>
<accession>A0A923RQP4</accession>
<gene>
    <name evidence="1" type="ORF">H8S37_12615</name>
</gene>
<name>A0A923RQP4_9FIRM</name>
<comment type="caution">
    <text evidence="1">The sequence shown here is derived from an EMBL/GenBank/DDBJ whole genome shotgun (WGS) entry which is preliminary data.</text>
</comment>
<organism evidence="1 2">
    <name type="scientific">Mediterraneibacter hominis</name>
    <dbReference type="NCBI Taxonomy" id="2763054"/>
    <lineage>
        <taxon>Bacteria</taxon>
        <taxon>Bacillati</taxon>
        <taxon>Bacillota</taxon>
        <taxon>Clostridia</taxon>
        <taxon>Lachnospirales</taxon>
        <taxon>Lachnospiraceae</taxon>
        <taxon>Mediterraneibacter</taxon>
    </lineage>
</organism>
<proteinExistence type="predicted"/>
<dbReference type="Proteomes" id="UP000652477">
    <property type="component" value="Unassembled WGS sequence"/>
</dbReference>
<dbReference type="EMBL" id="JACOPF010000002">
    <property type="protein sequence ID" value="MBC5689760.1"/>
    <property type="molecule type" value="Genomic_DNA"/>
</dbReference>
<protein>
    <submittedName>
        <fullName evidence="1">Uncharacterized protein</fullName>
    </submittedName>
</protein>
<sequence>MGWAEKELKRAKLKKKIDEIMKSPEYKKREQEENLRVFLIYCIISVDYLYRQEKYRAKRIKRFLDFVKQQMKYVSEDDEYDFKLLNDELEKETGVNVMEYMGFWEDGQ</sequence>
<evidence type="ECO:0000313" key="2">
    <source>
        <dbReference type="Proteomes" id="UP000652477"/>
    </source>
</evidence>